<name>A0ABD2YKN6_9GENT</name>
<dbReference type="Proteomes" id="UP001630127">
    <property type="component" value="Unassembled WGS sequence"/>
</dbReference>
<evidence type="ECO:0000256" key="2">
    <source>
        <dbReference type="ARBA" id="ARBA00023163"/>
    </source>
</evidence>
<feature type="region of interest" description="Leucine repeat II (LRII)" evidence="3">
    <location>
        <begin position="234"/>
        <end position="266"/>
    </location>
</feature>
<evidence type="ECO:0008006" key="6">
    <source>
        <dbReference type="Google" id="ProtNLM"/>
    </source>
</evidence>
<gene>
    <name evidence="4" type="ORF">ACH5RR_033348</name>
</gene>
<keyword evidence="1" id="KW-0805">Transcription regulation</keyword>
<protein>
    <recommendedName>
        <fullName evidence="6">DELLA protein</fullName>
    </recommendedName>
</protein>
<feature type="short sequence motif" description="LXXLL motif" evidence="3">
    <location>
        <begin position="283"/>
        <end position="287"/>
    </location>
</feature>
<proteinExistence type="inferred from homology"/>
<keyword evidence="5" id="KW-1185">Reference proteome</keyword>
<dbReference type="InterPro" id="IPR005202">
    <property type="entry name" value="TF_GRAS"/>
</dbReference>
<dbReference type="PANTHER" id="PTHR31636">
    <property type="entry name" value="OSJNBA0084A10.13 PROTEIN-RELATED"/>
    <property type="match status" value="1"/>
</dbReference>
<comment type="caution">
    <text evidence="4">The sequence shown here is derived from an EMBL/GenBank/DDBJ whole genome shotgun (WGS) entry which is preliminary data.</text>
</comment>
<dbReference type="PROSITE" id="PS50985">
    <property type="entry name" value="GRAS"/>
    <property type="match status" value="1"/>
</dbReference>
<evidence type="ECO:0000313" key="4">
    <source>
        <dbReference type="EMBL" id="KAL3507966.1"/>
    </source>
</evidence>
<organism evidence="4 5">
    <name type="scientific">Cinchona calisaya</name>
    <dbReference type="NCBI Taxonomy" id="153742"/>
    <lineage>
        <taxon>Eukaryota</taxon>
        <taxon>Viridiplantae</taxon>
        <taxon>Streptophyta</taxon>
        <taxon>Embryophyta</taxon>
        <taxon>Tracheophyta</taxon>
        <taxon>Spermatophyta</taxon>
        <taxon>Magnoliopsida</taxon>
        <taxon>eudicotyledons</taxon>
        <taxon>Gunneridae</taxon>
        <taxon>Pentapetalae</taxon>
        <taxon>asterids</taxon>
        <taxon>lamiids</taxon>
        <taxon>Gentianales</taxon>
        <taxon>Rubiaceae</taxon>
        <taxon>Cinchonoideae</taxon>
        <taxon>Cinchoneae</taxon>
        <taxon>Cinchona</taxon>
    </lineage>
</organism>
<accession>A0ABD2YKN6</accession>
<keyword evidence="2" id="KW-0804">Transcription</keyword>
<evidence type="ECO:0000313" key="5">
    <source>
        <dbReference type="Proteomes" id="UP001630127"/>
    </source>
</evidence>
<evidence type="ECO:0000256" key="1">
    <source>
        <dbReference type="ARBA" id="ARBA00023015"/>
    </source>
</evidence>
<reference evidence="4 5" key="1">
    <citation type="submission" date="2024-11" db="EMBL/GenBank/DDBJ databases">
        <title>A near-complete genome assembly of Cinchona calisaya.</title>
        <authorList>
            <person name="Lian D.C."/>
            <person name="Zhao X.W."/>
            <person name="Wei L."/>
        </authorList>
    </citation>
    <scope>NUCLEOTIDE SEQUENCE [LARGE SCALE GENOMIC DNA]</scope>
    <source>
        <tissue evidence="4">Nenye</tissue>
    </source>
</reference>
<sequence>MLCNHFNKETSEKAAAIIPSYYLDEGKKVPLVSLNILKEYKRKVKCIIGQKMNDQSSNTLSNIPVAPQELSPDVIVKLCTCTATSSSQEFCYASELLSICQQAALLTGDPLKRVVYYFAKALQERIIREIRGVVLSEVPEVDQTKTIAEEPFTSLQPVVVECQYELPFCQISQYTAIQAILDNVAYAKGVHLVDLGIKTGSHWPMMQALADRHDRALELLKITAVGPSKKRIEEIGKMLSSFAENTNIPFVFKVVVSEIKNLKEDSFELETDEVLAVHSRFHLGGLLAWPDQLVSLVETIKKLNPCVMVVTEIEANTNTHVFMDRFNAALSLCVAVSDCLEHCMDNGNQCRTTIEEVFMCKAIQNLITTEGATRHVAKKGLISGELS</sequence>
<evidence type="ECO:0000256" key="3">
    <source>
        <dbReference type="PROSITE-ProRule" id="PRU01191"/>
    </source>
</evidence>
<comment type="similarity">
    <text evidence="3">Belongs to the GRAS family.</text>
</comment>
<feature type="region of interest" description="SAW" evidence="3">
    <location>
        <begin position="368"/>
        <end position="387"/>
    </location>
</feature>
<dbReference type="Pfam" id="PF03514">
    <property type="entry name" value="GRAS"/>
    <property type="match status" value="1"/>
</dbReference>
<dbReference type="EMBL" id="JBJUIK010000013">
    <property type="protein sequence ID" value="KAL3507966.1"/>
    <property type="molecule type" value="Genomic_DNA"/>
</dbReference>
<comment type="caution">
    <text evidence="3">Lacks conserved residue(s) required for the propagation of feature annotation.</text>
</comment>
<dbReference type="AlphaFoldDB" id="A0ABD2YKN6"/>